<feature type="transmembrane region" description="Helical" evidence="2">
    <location>
        <begin position="6"/>
        <end position="24"/>
    </location>
</feature>
<accession>A0ABV0NUX1</accession>
<keyword evidence="2" id="KW-0812">Transmembrane</keyword>
<keyword evidence="2" id="KW-0472">Membrane</keyword>
<organism evidence="3 4">
    <name type="scientific">Goodea atripinnis</name>
    <dbReference type="NCBI Taxonomy" id="208336"/>
    <lineage>
        <taxon>Eukaryota</taxon>
        <taxon>Metazoa</taxon>
        <taxon>Chordata</taxon>
        <taxon>Craniata</taxon>
        <taxon>Vertebrata</taxon>
        <taxon>Euteleostomi</taxon>
        <taxon>Actinopterygii</taxon>
        <taxon>Neopterygii</taxon>
        <taxon>Teleostei</taxon>
        <taxon>Neoteleostei</taxon>
        <taxon>Acanthomorphata</taxon>
        <taxon>Ovalentaria</taxon>
        <taxon>Atherinomorphae</taxon>
        <taxon>Cyprinodontiformes</taxon>
        <taxon>Goodeidae</taxon>
        <taxon>Goodea</taxon>
    </lineage>
</organism>
<gene>
    <name evidence="3" type="ORF">GOODEAATRI_015689</name>
</gene>
<dbReference type="EMBL" id="JAHRIO010051147">
    <property type="protein sequence ID" value="MEQ2175204.1"/>
    <property type="molecule type" value="Genomic_DNA"/>
</dbReference>
<comment type="caution">
    <text evidence="3">The sequence shown here is derived from an EMBL/GenBank/DDBJ whole genome shotgun (WGS) entry which is preliminary data.</text>
</comment>
<evidence type="ECO:0000256" key="2">
    <source>
        <dbReference type="SAM" id="Phobius"/>
    </source>
</evidence>
<evidence type="ECO:0000256" key="1">
    <source>
        <dbReference type="SAM" id="MobiDB-lite"/>
    </source>
</evidence>
<feature type="region of interest" description="Disordered" evidence="1">
    <location>
        <begin position="138"/>
        <end position="157"/>
    </location>
</feature>
<evidence type="ECO:0008006" key="5">
    <source>
        <dbReference type="Google" id="ProtNLM"/>
    </source>
</evidence>
<sequence length="157" mass="18414">MLLIKYFCMIGCTVMCIQLSCLQVHRKKKRRTKNRRGDQISDMFIIFTYWLDVMLVFFFFLHVNASKSNTLMSQHDAWSQSLEACRLRHCFCFHMRTHVSPAHLNMSKHVLKPPGKMCYGLKKLNWNFLSTIPKDTPESGAPCHVSTRVNERQPRCS</sequence>
<protein>
    <recommendedName>
        <fullName evidence="5">Vomeronasal type-1 receptor</fullName>
    </recommendedName>
</protein>
<reference evidence="3 4" key="1">
    <citation type="submission" date="2021-06" db="EMBL/GenBank/DDBJ databases">
        <authorList>
            <person name="Palmer J.M."/>
        </authorList>
    </citation>
    <scope>NUCLEOTIDE SEQUENCE [LARGE SCALE GENOMIC DNA]</scope>
    <source>
        <strain evidence="3 4">GA_2019</strain>
        <tissue evidence="3">Muscle</tissue>
    </source>
</reference>
<keyword evidence="2" id="KW-1133">Transmembrane helix</keyword>
<keyword evidence="4" id="KW-1185">Reference proteome</keyword>
<proteinExistence type="predicted"/>
<dbReference type="Proteomes" id="UP001476798">
    <property type="component" value="Unassembled WGS sequence"/>
</dbReference>
<feature type="transmembrane region" description="Helical" evidence="2">
    <location>
        <begin position="44"/>
        <end position="63"/>
    </location>
</feature>
<name>A0ABV0NUX1_9TELE</name>
<evidence type="ECO:0000313" key="3">
    <source>
        <dbReference type="EMBL" id="MEQ2175204.1"/>
    </source>
</evidence>
<evidence type="ECO:0000313" key="4">
    <source>
        <dbReference type="Proteomes" id="UP001476798"/>
    </source>
</evidence>